<accession>A0A7W9F215</accession>
<organism evidence="1 2">
    <name type="scientific">Sphingomonas prati</name>
    <dbReference type="NCBI Taxonomy" id="1843237"/>
    <lineage>
        <taxon>Bacteria</taxon>
        <taxon>Pseudomonadati</taxon>
        <taxon>Pseudomonadota</taxon>
        <taxon>Alphaproteobacteria</taxon>
        <taxon>Sphingomonadales</taxon>
        <taxon>Sphingomonadaceae</taxon>
        <taxon>Sphingomonas</taxon>
    </lineage>
</organism>
<dbReference type="AlphaFoldDB" id="A0A7W9F215"/>
<evidence type="ECO:0000313" key="1">
    <source>
        <dbReference type="EMBL" id="MBB5728015.1"/>
    </source>
</evidence>
<sequence length="67" mass="7125">MQTHILDWGNLRIDTDGSLIVVSLAGGTSFSLAPQQALEVSQAFHQAAIDAEGSKAWLRTAARPGTF</sequence>
<proteinExistence type="predicted"/>
<gene>
    <name evidence="1" type="ORF">FHS99_000471</name>
</gene>
<comment type="caution">
    <text evidence="1">The sequence shown here is derived from an EMBL/GenBank/DDBJ whole genome shotgun (WGS) entry which is preliminary data.</text>
</comment>
<evidence type="ECO:0000313" key="2">
    <source>
        <dbReference type="Proteomes" id="UP000546701"/>
    </source>
</evidence>
<dbReference type="EMBL" id="JACIJR010000001">
    <property type="protein sequence ID" value="MBB5728015.1"/>
    <property type="molecule type" value="Genomic_DNA"/>
</dbReference>
<name>A0A7W9F215_9SPHN</name>
<reference evidence="1 2" key="1">
    <citation type="submission" date="2020-08" db="EMBL/GenBank/DDBJ databases">
        <title>Genomic Encyclopedia of Type Strains, Phase IV (KMG-IV): sequencing the most valuable type-strain genomes for metagenomic binning, comparative biology and taxonomic classification.</title>
        <authorList>
            <person name="Goeker M."/>
        </authorList>
    </citation>
    <scope>NUCLEOTIDE SEQUENCE [LARGE SCALE GENOMIC DNA]</scope>
    <source>
        <strain evidence="1 2">DSM 103336</strain>
    </source>
</reference>
<keyword evidence="2" id="KW-1185">Reference proteome</keyword>
<protein>
    <submittedName>
        <fullName evidence="1">Uncharacterized protein</fullName>
    </submittedName>
</protein>
<dbReference type="RefSeq" id="WP_157175010.1">
    <property type="nucleotide sequence ID" value="NZ_BMJP01000001.1"/>
</dbReference>
<dbReference type="Proteomes" id="UP000546701">
    <property type="component" value="Unassembled WGS sequence"/>
</dbReference>